<reference evidence="1 2" key="1">
    <citation type="submission" date="2020-02" db="EMBL/GenBank/DDBJ databases">
        <title>Whole-genome analyses of novel actinobacteria.</title>
        <authorList>
            <person name="Sahin N."/>
        </authorList>
    </citation>
    <scope>NUCLEOTIDE SEQUENCE [LARGE SCALE GENOMIC DNA]</scope>
    <source>
        <strain evidence="1 2">A7024</strain>
    </source>
</reference>
<dbReference type="EMBL" id="JAAKZV010000119">
    <property type="protein sequence ID" value="NGN66970.1"/>
    <property type="molecule type" value="Genomic_DNA"/>
</dbReference>
<dbReference type="InterPro" id="IPR025444">
    <property type="entry name" value="Monooxy_af470"/>
</dbReference>
<evidence type="ECO:0000313" key="2">
    <source>
        <dbReference type="Proteomes" id="UP000481583"/>
    </source>
</evidence>
<dbReference type="Proteomes" id="UP000481583">
    <property type="component" value="Unassembled WGS sequence"/>
</dbReference>
<comment type="caution">
    <text evidence="1">The sequence shown here is derived from an EMBL/GenBank/DDBJ whole genome shotgun (WGS) entry which is preliminary data.</text>
</comment>
<proteinExistence type="predicted"/>
<organism evidence="1 2">
    <name type="scientific">Streptomyces coryli</name>
    <dbReference type="NCBI Taxonomy" id="1128680"/>
    <lineage>
        <taxon>Bacteria</taxon>
        <taxon>Bacillati</taxon>
        <taxon>Actinomycetota</taxon>
        <taxon>Actinomycetes</taxon>
        <taxon>Kitasatosporales</taxon>
        <taxon>Streptomycetaceae</taxon>
        <taxon>Streptomyces</taxon>
    </lineage>
</organism>
<keyword evidence="2" id="KW-1185">Reference proteome</keyword>
<gene>
    <name evidence="1" type="ORF">G5C51_24065</name>
</gene>
<protein>
    <submittedName>
        <fullName evidence="1">DUF4188 domain-containing protein</fullName>
    </submittedName>
</protein>
<sequence>MPDIDVGRMNAEGGRGFVLFLVGMRFNRLWKVRKWWPAFFAMPKMLGELAADPELGLLGARVARSGRTITVIQYWESSEKIMEFSRSQDRHHRAYWKWFNGAVGSGGDVGIWHELYRIEPDAYEARYVNMPAFGLGQAIGRTPGQSAGPGE</sequence>
<dbReference type="Pfam" id="PF13826">
    <property type="entry name" value="Monooxy_af470-like"/>
    <property type="match status" value="1"/>
</dbReference>
<name>A0A6G4U5F1_9ACTN</name>
<evidence type="ECO:0000313" key="1">
    <source>
        <dbReference type="EMBL" id="NGN66970.1"/>
    </source>
</evidence>
<accession>A0A6G4U5F1</accession>
<dbReference type="AlphaFoldDB" id="A0A6G4U5F1"/>
<dbReference type="RefSeq" id="WP_165240276.1">
    <property type="nucleotide sequence ID" value="NZ_JAAKZV010000119.1"/>
</dbReference>